<dbReference type="AlphaFoldDB" id="A0A1G5ZQF6"/>
<reference evidence="7" key="1">
    <citation type="submission" date="2016-10" db="EMBL/GenBank/DDBJ databases">
        <authorList>
            <person name="Varghese N."/>
            <person name="Submissions S."/>
        </authorList>
    </citation>
    <scope>NUCLEOTIDE SEQUENCE [LARGE SCALE GENOMIC DNA]</scope>
    <source>
        <strain evidence="7">DSM 22703</strain>
    </source>
</reference>
<keyword evidence="7" id="KW-1185">Reference proteome</keyword>
<comment type="subcellular location">
    <subcellularLocation>
        <location evidence="1">Membrane</location>
        <topology evidence="1">Multi-pass membrane protein</topology>
    </subcellularLocation>
</comment>
<dbReference type="PANTHER" id="PTHR37306:SF1">
    <property type="entry name" value="COLICIN V PRODUCTION PROTEIN"/>
    <property type="match status" value="1"/>
</dbReference>
<dbReference type="InterPro" id="IPR003825">
    <property type="entry name" value="Colicin-V_CvpA"/>
</dbReference>
<sequence length="181" mass="20154">MAPIDIVILIILVLGAYEGYKKGLLMTIVGLIGFVLAIILGVYFMDPVSKMLAERLDQLTFAFPVIAFLIVFIITLLIVKIAGWILKKMMDLILLGSIDSIAGAILGIVKSAFFISLFMWLALSFELKMPKEWSAKSEYLQYIEPMAPGVIWVLEPLVPKIKELQETIAEIVEGFKDADTN</sequence>
<dbReference type="RefSeq" id="WP_092734895.1">
    <property type="nucleotide sequence ID" value="NZ_FMXE01000052.1"/>
</dbReference>
<dbReference type="OrthoDB" id="9799585at2"/>
<evidence type="ECO:0000256" key="2">
    <source>
        <dbReference type="ARBA" id="ARBA00022692"/>
    </source>
</evidence>
<dbReference type="PANTHER" id="PTHR37306">
    <property type="entry name" value="COLICIN V PRODUCTION PROTEIN"/>
    <property type="match status" value="1"/>
</dbReference>
<feature type="transmembrane region" description="Helical" evidence="5">
    <location>
        <begin position="65"/>
        <end position="86"/>
    </location>
</feature>
<evidence type="ECO:0000256" key="5">
    <source>
        <dbReference type="SAM" id="Phobius"/>
    </source>
</evidence>
<evidence type="ECO:0000256" key="1">
    <source>
        <dbReference type="ARBA" id="ARBA00004141"/>
    </source>
</evidence>
<evidence type="ECO:0000313" key="7">
    <source>
        <dbReference type="Proteomes" id="UP000198756"/>
    </source>
</evidence>
<keyword evidence="4 5" id="KW-0472">Membrane</keyword>
<feature type="transmembrane region" description="Helical" evidence="5">
    <location>
        <begin position="98"/>
        <end position="123"/>
    </location>
</feature>
<dbReference type="Proteomes" id="UP000198756">
    <property type="component" value="Unassembled WGS sequence"/>
</dbReference>
<dbReference type="GO" id="GO:0009403">
    <property type="term" value="P:toxin biosynthetic process"/>
    <property type="evidence" value="ECO:0007669"/>
    <property type="project" value="InterPro"/>
</dbReference>
<gene>
    <name evidence="6" type="ORF">SAMN03080617_04249</name>
</gene>
<evidence type="ECO:0000256" key="3">
    <source>
        <dbReference type="ARBA" id="ARBA00022989"/>
    </source>
</evidence>
<organism evidence="6 7">
    <name type="scientific">Algoriphagus alkaliphilus</name>
    <dbReference type="NCBI Taxonomy" id="279824"/>
    <lineage>
        <taxon>Bacteria</taxon>
        <taxon>Pseudomonadati</taxon>
        <taxon>Bacteroidota</taxon>
        <taxon>Cytophagia</taxon>
        <taxon>Cytophagales</taxon>
        <taxon>Cyclobacteriaceae</taxon>
        <taxon>Algoriphagus</taxon>
    </lineage>
</organism>
<dbReference type="GO" id="GO:0016020">
    <property type="term" value="C:membrane"/>
    <property type="evidence" value="ECO:0007669"/>
    <property type="project" value="UniProtKB-SubCell"/>
</dbReference>
<dbReference type="STRING" id="279824.SAMN03080617_04249"/>
<keyword evidence="2 5" id="KW-0812">Transmembrane</keyword>
<dbReference type="EMBL" id="FMXE01000052">
    <property type="protein sequence ID" value="SDA96563.1"/>
    <property type="molecule type" value="Genomic_DNA"/>
</dbReference>
<dbReference type="Pfam" id="PF02674">
    <property type="entry name" value="Colicin_V"/>
    <property type="match status" value="1"/>
</dbReference>
<evidence type="ECO:0000313" key="6">
    <source>
        <dbReference type="EMBL" id="SDA96563.1"/>
    </source>
</evidence>
<protein>
    <submittedName>
        <fullName evidence="6">Membrane protein required for colicin V production</fullName>
    </submittedName>
</protein>
<proteinExistence type="predicted"/>
<feature type="transmembrane region" description="Helical" evidence="5">
    <location>
        <begin position="24"/>
        <end position="45"/>
    </location>
</feature>
<keyword evidence="3 5" id="KW-1133">Transmembrane helix</keyword>
<name>A0A1G5ZQF6_9BACT</name>
<accession>A0A1G5ZQF6</accession>
<evidence type="ECO:0000256" key="4">
    <source>
        <dbReference type="ARBA" id="ARBA00023136"/>
    </source>
</evidence>